<evidence type="ECO:0000256" key="2">
    <source>
        <dbReference type="ARBA" id="ARBA00022703"/>
    </source>
</evidence>
<reference evidence="3 4" key="1">
    <citation type="journal article" date="2019" name="Genome Biol. Evol.">
        <title>Insights into the evolution of the New World diploid cottons (Gossypium, subgenus Houzingenia) based on genome sequencing.</title>
        <authorList>
            <person name="Grover C.E."/>
            <person name="Arick M.A. 2nd"/>
            <person name="Thrash A."/>
            <person name="Conover J.L."/>
            <person name="Sanders W.S."/>
            <person name="Peterson D.G."/>
            <person name="Frelichowski J.E."/>
            <person name="Scheffler J.A."/>
            <person name="Scheffler B.E."/>
            <person name="Wendel J.F."/>
        </authorList>
    </citation>
    <scope>NUCLEOTIDE SEQUENCE [LARGE SCALE GENOMIC DNA]</scope>
    <source>
        <strain evidence="3">5</strain>
        <tissue evidence="3">Leaf</tissue>
    </source>
</reference>
<proteinExistence type="inferred from homology"/>
<sequence>MTDSSDEAKQIEKLYEFGERLNEAKDKSQNVKDYEGVIDATKTSLKAKQLAAQLIPRFFKFFPNLSSRALNAHFDLIEEEDLAVRVQAIRGLPLFCKDTKEYISKIVDILGQLLTADEIVERDAVHKALMSVLRQDVKESLTALFKHIWNVEEPSQDDTIRDKVLCFIRDKVFPLKAELLRPQEEMERHITDLIKKSLGDVTGAEFRMFMDFLKSLSIFGEKAPPERLKELIGIIEGQADLDAQFDVSDADHIDRLISCLFMAIPFFVRGAPGSKFLNYLNKHIIPVFDKVTKGVYDDFLVFSAYEDLQVGMELPEERKLDLLKALAEISPYTTPQDSRQVLPSVVQLLKKYMPRRKTGEETNFTYVECLLFSFHHLAHKAPNASNSLCGYKIVTGQPSDRLGEDFSEYYKDFTERLSSVEDLTRATIKKLTQGMAEHNKAMAAAKSDEAKDNIVSLF</sequence>
<keyword evidence="4" id="KW-1185">Reference proteome</keyword>
<comment type="similarity">
    <text evidence="1">Belongs to the API5 family.</text>
</comment>
<evidence type="ECO:0000313" key="4">
    <source>
        <dbReference type="Proteomes" id="UP000593579"/>
    </source>
</evidence>
<comment type="caution">
    <text evidence="3">The sequence shown here is derived from an EMBL/GenBank/DDBJ whole genome shotgun (WGS) entry which is preliminary data.</text>
</comment>
<dbReference type="GO" id="GO:0043067">
    <property type="term" value="P:regulation of programmed cell death"/>
    <property type="evidence" value="ECO:0007669"/>
    <property type="project" value="TreeGrafter"/>
</dbReference>
<accession>A0A7J9CJ56</accession>
<evidence type="ECO:0000256" key="1">
    <source>
        <dbReference type="ARBA" id="ARBA00009515"/>
    </source>
</evidence>
<gene>
    <name evidence="3" type="ORF">Gogos_005303</name>
</gene>
<dbReference type="Pfam" id="PF05918">
    <property type="entry name" value="API5"/>
    <property type="match status" value="1"/>
</dbReference>
<evidence type="ECO:0000313" key="3">
    <source>
        <dbReference type="EMBL" id="MBA0748491.1"/>
    </source>
</evidence>
<dbReference type="Proteomes" id="UP000593579">
    <property type="component" value="Unassembled WGS sequence"/>
</dbReference>
<dbReference type="EMBL" id="JABEZY010000010">
    <property type="protein sequence ID" value="MBA0748491.1"/>
    <property type="molecule type" value="Genomic_DNA"/>
</dbReference>
<dbReference type="AlphaFoldDB" id="A0A7J9CJ56"/>
<dbReference type="InterPro" id="IPR016024">
    <property type="entry name" value="ARM-type_fold"/>
</dbReference>
<keyword evidence="2" id="KW-0053">Apoptosis</keyword>
<dbReference type="SUPFAM" id="SSF48371">
    <property type="entry name" value="ARM repeat"/>
    <property type="match status" value="1"/>
</dbReference>
<dbReference type="PANTHER" id="PTHR12758:SF19">
    <property type="entry name" value="APOPTOSIS INHIBITOR 5"/>
    <property type="match status" value="1"/>
</dbReference>
<name>A0A7J9CJ56_GOSGO</name>
<organism evidence="3 4">
    <name type="scientific">Gossypium gossypioides</name>
    <name type="common">Mexican cotton</name>
    <name type="synonym">Selera gossypioides</name>
    <dbReference type="NCBI Taxonomy" id="34282"/>
    <lineage>
        <taxon>Eukaryota</taxon>
        <taxon>Viridiplantae</taxon>
        <taxon>Streptophyta</taxon>
        <taxon>Embryophyta</taxon>
        <taxon>Tracheophyta</taxon>
        <taxon>Spermatophyta</taxon>
        <taxon>Magnoliopsida</taxon>
        <taxon>eudicotyledons</taxon>
        <taxon>Gunneridae</taxon>
        <taxon>Pentapetalae</taxon>
        <taxon>rosids</taxon>
        <taxon>malvids</taxon>
        <taxon>Malvales</taxon>
        <taxon>Malvaceae</taxon>
        <taxon>Malvoideae</taxon>
        <taxon>Gossypium</taxon>
    </lineage>
</organism>
<dbReference type="GO" id="GO:0003729">
    <property type="term" value="F:mRNA binding"/>
    <property type="evidence" value="ECO:0007669"/>
    <property type="project" value="TreeGrafter"/>
</dbReference>
<evidence type="ECO:0008006" key="5">
    <source>
        <dbReference type="Google" id="ProtNLM"/>
    </source>
</evidence>
<dbReference type="InterPro" id="IPR008383">
    <property type="entry name" value="API5"/>
</dbReference>
<dbReference type="PANTHER" id="PTHR12758">
    <property type="entry name" value="APOPTOSIS INHIBITOR 5-RELATED"/>
    <property type="match status" value="1"/>
</dbReference>
<dbReference type="GO" id="GO:0005634">
    <property type="term" value="C:nucleus"/>
    <property type="evidence" value="ECO:0007669"/>
    <property type="project" value="TreeGrafter"/>
</dbReference>
<dbReference type="OrthoDB" id="19224at2759"/>
<protein>
    <recommendedName>
        <fullName evidence="5">Apoptosis inhibitor 5</fullName>
    </recommendedName>
</protein>